<dbReference type="OrthoDB" id="10264062at2759"/>
<dbReference type="InterPro" id="IPR000195">
    <property type="entry name" value="Rab-GAP-TBC_dom"/>
</dbReference>
<dbReference type="GO" id="GO:0005096">
    <property type="term" value="F:GTPase activator activity"/>
    <property type="evidence" value="ECO:0007669"/>
    <property type="project" value="UniProtKB-KW"/>
</dbReference>
<dbReference type="SUPFAM" id="SSF47923">
    <property type="entry name" value="Ypt/Rab-GAP domain of gyp1p"/>
    <property type="match status" value="2"/>
</dbReference>
<feature type="region of interest" description="Disordered" evidence="4">
    <location>
        <begin position="473"/>
        <end position="505"/>
    </location>
</feature>
<evidence type="ECO:0000256" key="3">
    <source>
        <dbReference type="ARBA" id="ARBA00082648"/>
    </source>
</evidence>
<dbReference type="PROSITE" id="PS50086">
    <property type="entry name" value="TBC_RABGAP"/>
    <property type="match status" value="1"/>
</dbReference>
<proteinExistence type="predicted"/>
<comment type="caution">
    <text evidence="6">The sequence shown here is derived from an EMBL/GenBank/DDBJ whole genome shotgun (WGS) entry which is preliminary data.</text>
</comment>
<dbReference type="PANTHER" id="PTHR22957:SF502">
    <property type="entry name" value="SMALL G PROTEIN SIGNALING MODULATOR 2-RELATED"/>
    <property type="match status" value="1"/>
</dbReference>
<dbReference type="Gene3D" id="1.10.8.270">
    <property type="entry name" value="putative rabgap domain of human tbc1 domain family member 14 like domains"/>
    <property type="match status" value="1"/>
</dbReference>
<dbReference type="AlphaFoldDB" id="J8Q758"/>
<evidence type="ECO:0000256" key="2">
    <source>
        <dbReference type="ARBA" id="ARBA00072091"/>
    </source>
</evidence>
<name>J8Q758_SACAR</name>
<dbReference type="PANTHER" id="PTHR22957">
    <property type="entry name" value="TBC1 DOMAIN FAMILY MEMBER GTPASE-ACTIVATING PROTEIN"/>
    <property type="match status" value="1"/>
</dbReference>
<feature type="domain" description="Rab-GAP TBC" evidence="5">
    <location>
        <begin position="387"/>
        <end position="635"/>
    </location>
</feature>
<dbReference type="SMART" id="SM00164">
    <property type="entry name" value="TBC"/>
    <property type="match status" value="1"/>
</dbReference>
<dbReference type="Gene3D" id="1.10.472.80">
    <property type="entry name" value="Ypt/Rab-GAP domain of gyp1p, domain 3"/>
    <property type="match status" value="1"/>
</dbReference>
<evidence type="ECO:0000313" key="6">
    <source>
        <dbReference type="EMBL" id="EJS44466.1"/>
    </source>
</evidence>
<dbReference type="InterPro" id="IPR035969">
    <property type="entry name" value="Rab-GAP_TBC_sf"/>
</dbReference>
<evidence type="ECO:0000313" key="7">
    <source>
        <dbReference type="Proteomes" id="UP000006968"/>
    </source>
</evidence>
<dbReference type="FunFam" id="1.10.472.80:FF:000005">
    <property type="entry name" value="TBC1 domain family member 15"/>
    <property type="match status" value="1"/>
</dbReference>
<dbReference type="Proteomes" id="UP000006968">
    <property type="component" value="Chromosome IV"/>
</dbReference>
<dbReference type="EMBL" id="ALIE01000032">
    <property type="protein sequence ID" value="EJS44466.1"/>
    <property type="molecule type" value="Genomic_DNA"/>
</dbReference>
<keyword evidence="1" id="KW-0343">GTPase activation</keyword>
<keyword evidence="7" id="KW-1185">Reference proteome</keyword>
<reference evidence="6 7" key="1">
    <citation type="journal article" date="2013" name="BMC Genomics">
        <title>High quality de novo sequencing and assembly of the Saccharomyces arboricolus genome.</title>
        <authorList>
            <person name="Liti G."/>
            <person name="Nguyen Ba A.N."/>
            <person name="Blythe M."/>
            <person name="Mueller C.A."/>
            <person name="Bergstroem A."/>
            <person name="Cubillos F.A."/>
            <person name="Dafhnis-Calas F."/>
            <person name="Khoshraftar S."/>
            <person name="Malla S."/>
            <person name="Mehta N."/>
            <person name="Siow C.C."/>
            <person name="Warringer J."/>
            <person name="Moses A.M."/>
            <person name="Louis E.J."/>
            <person name="Nieduszynski C.A."/>
        </authorList>
    </citation>
    <scope>NUCLEOTIDE SEQUENCE [LARGE SCALE GENOMIC DNA]</scope>
    <source>
        <strain evidence="7">H-6 / AS 2.3317 / CBS 10644</strain>
    </source>
</reference>
<gene>
    <name evidence="6" type="ORF">SU7_0423</name>
</gene>
<evidence type="ECO:0000259" key="5">
    <source>
        <dbReference type="PROSITE" id="PS50086"/>
    </source>
</evidence>
<accession>J8Q758</accession>
<sequence length="747" mass="87339">MSKILFCKSKVFLHPTSDARDNVAGFLLLTLEPNKQPHQTILQYVPEASLSSSEISKLLKHESEVGVCPTSTSFVVENSMNLSNLINTASSGQAFEISLSQVYCIQFRPPSPNGWFVGSLVIYPLTEQFTGFQPPVLFFHDQLCPSTTDKLKRLRKSMNPFDDSDELYWGGVDLRNRINKLMEVKKSNLEPEFWLVNPTLNDLRNFVSKDLLESYNNQNKTTNESAATAGGKLNEKLQEWKWSVMSKIADVTTKSTNFIDSWLNNNTTLQKSQIDNEYLQTLLNNEKVKQIEQDYDSARVYLANWSLGVKQEAERYQKQNKLFDSYRNNIFNDLNLADELNNTEINNALQRQFPLTEAKWNSLWDESDGRLRVTVNEVKDFIFHGGLENNNLREKVWGFLLEIYPWDSSQDERLQIDQTLAAEYDQLKLSWSKDFLQFDDEDEEEYWNDQLFRISKDVRRCDRNLDIFQYNTADALPPQPEESPENGNNVDNIESAGDESDETNNEVKNPHLIHLQSILITYNVYNTNLGYVQGMTDLLSPIYVIMRDEWKTFWCFTHFMDIMERNFLRDQSGIHEQMLTLVELVQLMLPELSEHLNQCDSGNLFFCFRMLLVWFKREFEMEDIMHIWENFWTFYYSSQFQLFFMLAILQKNSQAILQHLNQFDQILKFFNELNGKLDWNDLMVRAELLFKKFEKMMHVMERDLQNSSSTSSSSTGVLPCQSERLKLLLSKNPIIKHEGQRSKDSVK</sequence>
<dbReference type="HOGENOM" id="CLU_004457_0_1_1"/>
<protein>
    <recommendedName>
        <fullName evidence="2">GTPase-activating protein GYP7</fullName>
    </recommendedName>
    <alternativeName>
        <fullName evidence="3">GAP for YPT7</fullName>
    </alternativeName>
</protein>
<dbReference type="GO" id="GO:0005737">
    <property type="term" value="C:cytoplasm"/>
    <property type="evidence" value="ECO:0007669"/>
    <property type="project" value="UniProtKB-ARBA"/>
</dbReference>
<organism evidence="6 7">
    <name type="scientific">Saccharomyces arboricola (strain H-6 / AS 2.3317 / CBS 10644)</name>
    <name type="common">Yeast</name>
    <dbReference type="NCBI Taxonomy" id="1160507"/>
    <lineage>
        <taxon>Eukaryota</taxon>
        <taxon>Fungi</taxon>
        <taxon>Dikarya</taxon>
        <taxon>Ascomycota</taxon>
        <taxon>Saccharomycotina</taxon>
        <taxon>Saccharomycetes</taxon>
        <taxon>Saccharomycetales</taxon>
        <taxon>Saccharomycetaceae</taxon>
        <taxon>Saccharomyces</taxon>
    </lineage>
</organism>
<evidence type="ECO:0000256" key="4">
    <source>
        <dbReference type="SAM" id="MobiDB-lite"/>
    </source>
</evidence>
<dbReference type="Pfam" id="PF00566">
    <property type="entry name" value="RabGAP-TBC"/>
    <property type="match status" value="1"/>
</dbReference>
<evidence type="ECO:0000256" key="1">
    <source>
        <dbReference type="ARBA" id="ARBA00022468"/>
    </source>
</evidence>